<dbReference type="InterPro" id="IPR027417">
    <property type="entry name" value="P-loop_NTPase"/>
</dbReference>
<dbReference type="AlphaFoldDB" id="A0AAX2JAS8"/>
<organism evidence="5 6">
    <name type="scientific">Fusobacterium ulcerans</name>
    <dbReference type="NCBI Taxonomy" id="861"/>
    <lineage>
        <taxon>Bacteria</taxon>
        <taxon>Fusobacteriati</taxon>
        <taxon>Fusobacteriota</taxon>
        <taxon>Fusobacteriia</taxon>
        <taxon>Fusobacteriales</taxon>
        <taxon>Fusobacteriaceae</taxon>
        <taxon>Fusobacterium</taxon>
    </lineage>
</organism>
<dbReference type="GO" id="GO:0005524">
    <property type="term" value="F:ATP binding"/>
    <property type="evidence" value="ECO:0007669"/>
    <property type="project" value="UniProtKB-KW"/>
</dbReference>
<sequence length="248" mass="28268">MIEVKKLGYSIDNENILEDVSLIVKEKKFVGIIGANGCGKSTLLKNIYRFLKHKNGEIIIDNIELNDYKPKIIARKMAVLAQKQNMNFDFTVEEIVEMGRYAHQNSLFTLEKKEVIKEALASVGLEEMKDRSFLTLSGGEMQRVLIARALAQDSDILVLDEPTNHLDIKYQIEIMKLVRKTNKTILAVIHDMNIASSYCDYIYGMKKGKIEIQGSPDEVFTKANIKKVFDVECEVAKHPKTNRPLIIF</sequence>
<reference evidence="5 6" key="1">
    <citation type="submission" date="2018-06" db="EMBL/GenBank/DDBJ databases">
        <authorList>
            <consortium name="Pathogen Informatics"/>
            <person name="Doyle S."/>
        </authorList>
    </citation>
    <scope>NUCLEOTIDE SEQUENCE [LARGE SCALE GENOMIC DNA]</scope>
    <source>
        <strain evidence="5 6">NCTC12112</strain>
    </source>
</reference>
<accession>A0AAX2JAS8</accession>
<keyword evidence="1" id="KW-0813">Transport</keyword>
<evidence type="ECO:0000256" key="1">
    <source>
        <dbReference type="ARBA" id="ARBA00022448"/>
    </source>
</evidence>
<dbReference type="KEGG" id="ful:C4N20_15890"/>
<dbReference type="FunFam" id="3.40.50.300:FF:000134">
    <property type="entry name" value="Iron-enterobactin ABC transporter ATP-binding protein"/>
    <property type="match status" value="1"/>
</dbReference>
<name>A0AAX2JAS8_9FUSO</name>
<dbReference type="SMART" id="SM00382">
    <property type="entry name" value="AAA"/>
    <property type="match status" value="1"/>
</dbReference>
<evidence type="ECO:0000256" key="2">
    <source>
        <dbReference type="ARBA" id="ARBA00022741"/>
    </source>
</evidence>
<dbReference type="PROSITE" id="PS00211">
    <property type="entry name" value="ABC_TRANSPORTER_1"/>
    <property type="match status" value="1"/>
</dbReference>
<dbReference type="InterPro" id="IPR017871">
    <property type="entry name" value="ABC_transporter-like_CS"/>
</dbReference>
<dbReference type="PANTHER" id="PTHR42794">
    <property type="entry name" value="HEMIN IMPORT ATP-BINDING PROTEIN HMUV"/>
    <property type="match status" value="1"/>
</dbReference>
<dbReference type="InterPro" id="IPR003439">
    <property type="entry name" value="ABC_transporter-like_ATP-bd"/>
</dbReference>
<feature type="domain" description="ABC transporter" evidence="4">
    <location>
        <begin position="2"/>
        <end position="232"/>
    </location>
</feature>
<gene>
    <name evidence="5" type="primary">yusV_3</name>
    <name evidence="5" type="ORF">NCTC12112_01763</name>
</gene>
<evidence type="ECO:0000256" key="3">
    <source>
        <dbReference type="ARBA" id="ARBA00022840"/>
    </source>
</evidence>
<evidence type="ECO:0000259" key="4">
    <source>
        <dbReference type="PROSITE" id="PS50893"/>
    </source>
</evidence>
<dbReference type="SUPFAM" id="SSF52540">
    <property type="entry name" value="P-loop containing nucleoside triphosphate hydrolases"/>
    <property type="match status" value="1"/>
</dbReference>
<dbReference type="Gene3D" id="3.40.50.300">
    <property type="entry name" value="P-loop containing nucleotide triphosphate hydrolases"/>
    <property type="match status" value="1"/>
</dbReference>
<keyword evidence="2" id="KW-0547">Nucleotide-binding</keyword>
<dbReference type="Pfam" id="PF00005">
    <property type="entry name" value="ABC_tran"/>
    <property type="match status" value="1"/>
</dbReference>
<protein>
    <submittedName>
        <fullName evidence="5">Probable siderophore transport system ATP-binding protein YusV</fullName>
    </submittedName>
</protein>
<dbReference type="PANTHER" id="PTHR42794:SF2">
    <property type="entry name" value="ABC TRANSPORTER ATP-BINDING PROTEIN"/>
    <property type="match status" value="1"/>
</dbReference>
<dbReference type="PROSITE" id="PS50893">
    <property type="entry name" value="ABC_TRANSPORTER_2"/>
    <property type="match status" value="1"/>
</dbReference>
<proteinExistence type="predicted"/>
<keyword evidence="3 5" id="KW-0067">ATP-binding</keyword>
<dbReference type="GO" id="GO:0016887">
    <property type="term" value="F:ATP hydrolysis activity"/>
    <property type="evidence" value="ECO:0007669"/>
    <property type="project" value="InterPro"/>
</dbReference>
<dbReference type="CDD" id="cd03214">
    <property type="entry name" value="ABC_Iron-Siderophores_B12_Hemin"/>
    <property type="match status" value="1"/>
</dbReference>
<dbReference type="InterPro" id="IPR003593">
    <property type="entry name" value="AAA+_ATPase"/>
</dbReference>
<evidence type="ECO:0000313" key="6">
    <source>
        <dbReference type="Proteomes" id="UP000249008"/>
    </source>
</evidence>
<dbReference type="RefSeq" id="WP_005980123.1">
    <property type="nucleotide sequence ID" value="NZ_CABKNW010000004.1"/>
</dbReference>
<evidence type="ECO:0000313" key="5">
    <source>
        <dbReference type="EMBL" id="SQJ04000.1"/>
    </source>
</evidence>
<dbReference type="Proteomes" id="UP000249008">
    <property type="component" value="Chromosome 1"/>
</dbReference>
<dbReference type="EMBL" id="LS483487">
    <property type="protein sequence ID" value="SQJ04000.1"/>
    <property type="molecule type" value="Genomic_DNA"/>
</dbReference>
<dbReference type="GeneID" id="78456309"/>